<dbReference type="Proteomes" id="UP001301769">
    <property type="component" value="Unassembled WGS sequence"/>
</dbReference>
<evidence type="ECO:0000256" key="2">
    <source>
        <dbReference type="ARBA" id="ARBA00022692"/>
    </source>
</evidence>
<dbReference type="GO" id="GO:0016020">
    <property type="term" value="C:membrane"/>
    <property type="evidence" value="ECO:0007669"/>
    <property type="project" value="UniProtKB-SubCell"/>
</dbReference>
<dbReference type="GO" id="GO:0043386">
    <property type="term" value="P:mycotoxin biosynthetic process"/>
    <property type="evidence" value="ECO:0007669"/>
    <property type="project" value="InterPro"/>
</dbReference>
<reference evidence="8" key="1">
    <citation type="journal article" date="2023" name="Mol. Phylogenet. Evol.">
        <title>Genome-scale phylogeny and comparative genomics of the fungal order Sordariales.</title>
        <authorList>
            <person name="Hensen N."/>
            <person name="Bonometti L."/>
            <person name="Westerberg I."/>
            <person name="Brannstrom I.O."/>
            <person name="Guillou S."/>
            <person name="Cros-Aarteil S."/>
            <person name="Calhoun S."/>
            <person name="Haridas S."/>
            <person name="Kuo A."/>
            <person name="Mondo S."/>
            <person name="Pangilinan J."/>
            <person name="Riley R."/>
            <person name="LaButti K."/>
            <person name="Andreopoulos B."/>
            <person name="Lipzen A."/>
            <person name="Chen C."/>
            <person name="Yan M."/>
            <person name="Daum C."/>
            <person name="Ng V."/>
            <person name="Clum A."/>
            <person name="Steindorff A."/>
            <person name="Ohm R.A."/>
            <person name="Martin F."/>
            <person name="Silar P."/>
            <person name="Natvig D.O."/>
            <person name="Lalanne C."/>
            <person name="Gautier V."/>
            <person name="Ament-Velasquez S.L."/>
            <person name="Kruys A."/>
            <person name="Hutchinson M.I."/>
            <person name="Powell A.J."/>
            <person name="Barry K."/>
            <person name="Miller A.N."/>
            <person name="Grigoriev I.V."/>
            <person name="Debuchy R."/>
            <person name="Gladieux P."/>
            <person name="Hiltunen Thoren M."/>
            <person name="Johannesson H."/>
        </authorList>
    </citation>
    <scope>NUCLEOTIDE SEQUENCE</scope>
    <source>
        <strain evidence="8">PSN293</strain>
    </source>
</reference>
<protein>
    <recommendedName>
        <fullName evidence="10">Tat pathway signal sequence protein</fullName>
    </recommendedName>
</protein>
<gene>
    <name evidence="8" type="ORF">QBC37DRAFT_291466</name>
</gene>
<evidence type="ECO:0000256" key="3">
    <source>
        <dbReference type="ARBA" id="ARBA00022989"/>
    </source>
</evidence>
<dbReference type="Pfam" id="PF11807">
    <property type="entry name" value="UstYa"/>
    <property type="match status" value="1"/>
</dbReference>
<keyword evidence="2" id="KW-0812">Transmembrane</keyword>
<dbReference type="InterPro" id="IPR021765">
    <property type="entry name" value="UstYa-like"/>
</dbReference>
<evidence type="ECO:0000256" key="6">
    <source>
        <dbReference type="ARBA" id="ARBA00023180"/>
    </source>
</evidence>
<keyword evidence="3" id="KW-1133">Transmembrane helix</keyword>
<dbReference type="PANTHER" id="PTHR33365">
    <property type="entry name" value="YALI0B05434P"/>
    <property type="match status" value="1"/>
</dbReference>
<dbReference type="AlphaFoldDB" id="A0AAN6Y7L3"/>
<evidence type="ECO:0000256" key="1">
    <source>
        <dbReference type="ARBA" id="ARBA00004167"/>
    </source>
</evidence>
<organism evidence="8 9">
    <name type="scientific">Rhypophila decipiens</name>
    <dbReference type="NCBI Taxonomy" id="261697"/>
    <lineage>
        <taxon>Eukaryota</taxon>
        <taxon>Fungi</taxon>
        <taxon>Dikarya</taxon>
        <taxon>Ascomycota</taxon>
        <taxon>Pezizomycotina</taxon>
        <taxon>Sordariomycetes</taxon>
        <taxon>Sordariomycetidae</taxon>
        <taxon>Sordariales</taxon>
        <taxon>Naviculisporaceae</taxon>
        <taxon>Rhypophila</taxon>
    </lineage>
</organism>
<evidence type="ECO:0008006" key="10">
    <source>
        <dbReference type="Google" id="ProtNLM"/>
    </source>
</evidence>
<keyword evidence="6" id="KW-0325">Glycoprotein</keyword>
<keyword evidence="5" id="KW-0472">Membrane</keyword>
<accession>A0AAN6Y7L3</accession>
<evidence type="ECO:0000313" key="8">
    <source>
        <dbReference type="EMBL" id="KAK4210927.1"/>
    </source>
</evidence>
<keyword evidence="4" id="KW-0843">Virulence</keyword>
<evidence type="ECO:0000313" key="9">
    <source>
        <dbReference type="Proteomes" id="UP001301769"/>
    </source>
</evidence>
<comment type="caution">
    <text evidence="8">The sequence shown here is derived from an EMBL/GenBank/DDBJ whole genome shotgun (WGS) entry which is preliminary data.</text>
</comment>
<keyword evidence="9" id="KW-1185">Reference proteome</keyword>
<evidence type="ECO:0000256" key="5">
    <source>
        <dbReference type="ARBA" id="ARBA00023136"/>
    </source>
</evidence>
<dbReference type="PANTHER" id="PTHR33365:SF7">
    <property type="entry name" value="TAT PATHWAY SIGNAL SEQUENCE"/>
    <property type="match status" value="1"/>
</dbReference>
<evidence type="ECO:0000256" key="7">
    <source>
        <dbReference type="ARBA" id="ARBA00035112"/>
    </source>
</evidence>
<comment type="subcellular location">
    <subcellularLocation>
        <location evidence="1">Membrane</location>
        <topology evidence="1">Single-pass membrane protein</topology>
    </subcellularLocation>
</comment>
<sequence>MGSEFAGPPNQSNTKAWDDLITPTFFSSSLSDLQMTGESVDDAVRLAQGGYIAGLAVYHNIHCLRRLRLFLHSNYYYDNFTEANLEYLRGHLGHCIESLRRTIMCDADTTVYTFTWKDAELISPGIWRPRPKSSQEKRCVNWEKVENWAMERRVELNPVLLKPSGEEEKILM</sequence>
<reference evidence="8" key="2">
    <citation type="submission" date="2023-05" db="EMBL/GenBank/DDBJ databases">
        <authorList>
            <consortium name="Lawrence Berkeley National Laboratory"/>
            <person name="Steindorff A."/>
            <person name="Hensen N."/>
            <person name="Bonometti L."/>
            <person name="Westerberg I."/>
            <person name="Brannstrom I.O."/>
            <person name="Guillou S."/>
            <person name="Cros-Aarteil S."/>
            <person name="Calhoun S."/>
            <person name="Haridas S."/>
            <person name="Kuo A."/>
            <person name="Mondo S."/>
            <person name="Pangilinan J."/>
            <person name="Riley R."/>
            <person name="Labutti K."/>
            <person name="Andreopoulos B."/>
            <person name="Lipzen A."/>
            <person name="Chen C."/>
            <person name="Yanf M."/>
            <person name="Daum C."/>
            <person name="Ng V."/>
            <person name="Clum A."/>
            <person name="Ohm R."/>
            <person name="Martin F."/>
            <person name="Silar P."/>
            <person name="Natvig D."/>
            <person name="Lalanne C."/>
            <person name="Gautier V."/>
            <person name="Ament-Velasquez S.L."/>
            <person name="Kruys A."/>
            <person name="Hutchinson M.I."/>
            <person name="Powell A.J."/>
            <person name="Barry K."/>
            <person name="Miller A.N."/>
            <person name="Grigoriev I.V."/>
            <person name="Debuchy R."/>
            <person name="Gladieux P."/>
            <person name="Thoren M.H."/>
            <person name="Johannesson H."/>
        </authorList>
    </citation>
    <scope>NUCLEOTIDE SEQUENCE</scope>
    <source>
        <strain evidence="8">PSN293</strain>
    </source>
</reference>
<comment type="similarity">
    <text evidence="7">Belongs to the ustYa family.</text>
</comment>
<proteinExistence type="inferred from homology"/>
<dbReference type="EMBL" id="MU858162">
    <property type="protein sequence ID" value="KAK4210927.1"/>
    <property type="molecule type" value="Genomic_DNA"/>
</dbReference>
<name>A0AAN6Y7L3_9PEZI</name>
<evidence type="ECO:0000256" key="4">
    <source>
        <dbReference type="ARBA" id="ARBA00023026"/>
    </source>
</evidence>